<evidence type="ECO:0000256" key="1">
    <source>
        <dbReference type="SAM" id="MobiDB-lite"/>
    </source>
</evidence>
<feature type="compositionally biased region" description="Polar residues" evidence="1">
    <location>
        <begin position="145"/>
        <end position="154"/>
    </location>
</feature>
<proteinExistence type="predicted"/>
<protein>
    <submittedName>
        <fullName evidence="2">Uncharacterized protein</fullName>
    </submittedName>
</protein>
<feature type="region of interest" description="Disordered" evidence="1">
    <location>
        <begin position="92"/>
        <end position="173"/>
    </location>
</feature>
<feature type="compositionally biased region" description="Polar residues" evidence="1">
    <location>
        <begin position="161"/>
        <end position="173"/>
    </location>
</feature>
<evidence type="ECO:0000313" key="2">
    <source>
        <dbReference type="EMBL" id="TWU71538.1"/>
    </source>
</evidence>
<name>A0A5C6G4W0_METRR</name>
<organism evidence="2 3">
    <name type="scientific">Metarhizium rileyi (strain RCEF 4871)</name>
    <name type="common">Nomuraea rileyi</name>
    <dbReference type="NCBI Taxonomy" id="1649241"/>
    <lineage>
        <taxon>Eukaryota</taxon>
        <taxon>Fungi</taxon>
        <taxon>Dikarya</taxon>
        <taxon>Ascomycota</taxon>
        <taxon>Pezizomycotina</taxon>
        <taxon>Sordariomycetes</taxon>
        <taxon>Hypocreomycetidae</taxon>
        <taxon>Hypocreales</taxon>
        <taxon>Clavicipitaceae</taxon>
        <taxon>Metarhizium</taxon>
    </lineage>
</organism>
<accession>A0A5C6G4W0</accession>
<evidence type="ECO:0000313" key="3">
    <source>
        <dbReference type="Proteomes" id="UP000317257"/>
    </source>
</evidence>
<comment type="caution">
    <text evidence="2">The sequence shown here is derived from an EMBL/GenBank/DDBJ whole genome shotgun (WGS) entry which is preliminary data.</text>
</comment>
<dbReference type="Proteomes" id="UP000317257">
    <property type="component" value="Unassembled WGS sequence"/>
</dbReference>
<dbReference type="EMBL" id="SBHS01000042">
    <property type="protein sequence ID" value="TWU71538.1"/>
    <property type="molecule type" value="Genomic_DNA"/>
</dbReference>
<sequence>MSGPGALQILPQEHGLSTVDANTGFVPMDTCQGEPIHHEGLHVQSMYSGLIRDWASGASQPGHVPFQPSTPSMGIQYGGLHHSQRTCVPQQMHNGFKQDSGTDGGRFDEPIASDALVGSPPNHLHGADSNSLLSYSLPPDINPATVYNSSTSPASYAPGTTDPNRLPPNQASV</sequence>
<feature type="compositionally biased region" description="Polar residues" evidence="1">
    <location>
        <begin position="92"/>
        <end position="101"/>
    </location>
</feature>
<reference evidence="3" key="1">
    <citation type="submission" date="2018-12" db="EMBL/GenBank/DDBJ databases">
        <title>The complete genome of Metarhizium rileyi, a key fungal pathogen of Lepidoptera.</title>
        <authorList>
            <person name="Binneck E."/>
            <person name="Lastra C.C.L."/>
            <person name="Sosa-Gomez D.R."/>
        </authorList>
    </citation>
    <scope>NUCLEOTIDE SEQUENCE [LARGE SCALE GENOMIC DNA]</scope>
    <source>
        <strain evidence="3">Cep018-CH2</strain>
    </source>
</reference>
<gene>
    <name evidence="2" type="ORF">ED733_001254</name>
</gene>
<dbReference type="AlphaFoldDB" id="A0A5C6G4W0"/>